<feature type="compositionally biased region" description="Basic and acidic residues" evidence="1">
    <location>
        <begin position="10"/>
        <end position="23"/>
    </location>
</feature>
<comment type="caution">
    <text evidence="2">The sequence shown here is derived from an EMBL/GenBank/DDBJ whole genome shotgun (WGS) entry which is preliminary data.</text>
</comment>
<name>A0ABV6YRE8_UNCC1</name>
<dbReference type="Proteomes" id="UP001594351">
    <property type="component" value="Unassembled WGS sequence"/>
</dbReference>
<accession>A0ABV6YRE8</accession>
<sequence>MANRSADWFKQSERDLEHARESQSHARLFLYSDSISERGGVIARLENTDGGDPEIDIQRPAEVNKIDFNWSSF</sequence>
<organism evidence="2 3">
    <name type="scientific">candidate division CSSED10-310 bacterium</name>
    <dbReference type="NCBI Taxonomy" id="2855610"/>
    <lineage>
        <taxon>Bacteria</taxon>
        <taxon>Bacteria division CSSED10-310</taxon>
    </lineage>
</organism>
<evidence type="ECO:0000313" key="3">
    <source>
        <dbReference type="Proteomes" id="UP001594351"/>
    </source>
</evidence>
<evidence type="ECO:0000256" key="1">
    <source>
        <dbReference type="SAM" id="MobiDB-lite"/>
    </source>
</evidence>
<reference evidence="2 3" key="1">
    <citation type="submission" date="2024-09" db="EMBL/GenBank/DDBJ databases">
        <title>Laminarin stimulates single cell rates of sulfate reduction while oxygen inhibits transcriptomic activity in coastal marine sediment.</title>
        <authorList>
            <person name="Lindsay M."/>
            <person name="Orcutt B."/>
            <person name="Emerson D."/>
            <person name="Stepanauskas R."/>
            <person name="D'Angelo T."/>
        </authorList>
    </citation>
    <scope>NUCLEOTIDE SEQUENCE [LARGE SCALE GENOMIC DNA]</scope>
    <source>
        <strain evidence="2">SAG AM-311-K15</strain>
    </source>
</reference>
<dbReference type="EMBL" id="JBHPBY010000002">
    <property type="protein sequence ID" value="MFC1848623.1"/>
    <property type="molecule type" value="Genomic_DNA"/>
</dbReference>
<gene>
    <name evidence="2" type="ORF">ACFL27_00300</name>
</gene>
<evidence type="ECO:0000313" key="2">
    <source>
        <dbReference type="EMBL" id="MFC1848623.1"/>
    </source>
</evidence>
<feature type="region of interest" description="Disordered" evidence="1">
    <location>
        <begin position="1"/>
        <end position="23"/>
    </location>
</feature>
<proteinExistence type="predicted"/>
<keyword evidence="3" id="KW-1185">Reference proteome</keyword>
<protein>
    <submittedName>
        <fullName evidence="2">Uncharacterized protein</fullName>
    </submittedName>
</protein>